<dbReference type="GO" id="GO:0009401">
    <property type="term" value="P:phosphoenolpyruvate-dependent sugar phosphotransferase system"/>
    <property type="evidence" value="ECO:0007669"/>
    <property type="project" value="InterPro"/>
</dbReference>
<dbReference type="PROSITE" id="PS51105">
    <property type="entry name" value="PTS_EIIC_TYPE_3"/>
    <property type="match status" value="1"/>
</dbReference>
<dbReference type="PIRSF" id="PIRSF006351">
    <property type="entry name" value="PTS_EIIC-Cellobiose"/>
    <property type="match status" value="1"/>
</dbReference>
<dbReference type="InterPro" id="IPR003352">
    <property type="entry name" value="PTS_EIIC"/>
</dbReference>
<feature type="transmembrane region" description="Helical" evidence="9">
    <location>
        <begin position="176"/>
        <end position="200"/>
    </location>
</feature>
<evidence type="ECO:0000256" key="9">
    <source>
        <dbReference type="SAM" id="Phobius"/>
    </source>
</evidence>
<accession>A0A7G9W5L2</accession>
<dbReference type="InterPro" id="IPR004796">
    <property type="entry name" value="PTS_IIC_cello"/>
</dbReference>
<dbReference type="GO" id="GO:1901264">
    <property type="term" value="P:carbohydrate derivative transport"/>
    <property type="evidence" value="ECO:0007669"/>
    <property type="project" value="TreeGrafter"/>
</dbReference>
<dbReference type="AlphaFoldDB" id="A0A7G9W5L2"/>
<organism evidence="11 12">
    <name type="scientific">Alkalicella caledoniensis</name>
    <dbReference type="NCBI Taxonomy" id="2731377"/>
    <lineage>
        <taxon>Bacteria</taxon>
        <taxon>Bacillati</taxon>
        <taxon>Bacillota</taxon>
        <taxon>Clostridia</taxon>
        <taxon>Eubacteriales</taxon>
        <taxon>Proteinivoracaceae</taxon>
        <taxon>Alkalicella</taxon>
    </lineage>
</organism>
<evidence type="ECO:0000256" key="8">
    <source>
        <dbReference type="PIRNR" id="PIRNR006351"/>
    </source>
</evidence>
<evidence type="ECO:0000256" key="1">
    <source>
        <dbReference type="ARBA" id="ARBA00004651"/>
    </source>
</evidence>
<feature type="transmembrane region" description="Helical" evidence="9">
    <location>
        <begin position="70"/>
        <end position="90"/>
    </location>
</feature>
<dbReference type="GO" id="GO:0005886">
    <property type="term" value="C:plasma membrane"/>
    <property type="evidence" value="ECO:0007669"/>
    <property type="project" value="UniProtKB-SubCell"/>
</dbReference>
<evidence type="ECO:0000256" key="6">
    <source>
        <dbReference type="ARBA" id="ARBA00022989"/>
    </source>
</evidence>
<dbReference type="Proteomes" id="UP000516160">
    <property type="component" value="Chromosome"/>
</dbReference>
<dbReference type="InterPro" id="IPR004501">
    <property type="entry name" value="PTS_EIIC_3"/>
</dbReference>
<feature type="transmembrane region" description="Helical" evidence="9">
    <location>
        <begin position="97"/>
        <end position="115"/>
    </location>
</feature>
<evidence type="ECO:0000256" key="7">
    <source>
        <dbReference type="ARBA" id="ARBA00023136"/>
    </source>
</evidence>
<feature type="domain" description="PTS EIIC type-3" evidence="10">
    <location>
        <begin position="5"/>
        <end position="407"/>
    </location>
</feature>
<keyword evidence="12" id="KW-1185">Reference proteome</keyword>
<dbReference type="Pfam" id="PF02378">
    <property type="entry name" value="PTS_EIIC"/>
    <property type="match status" value="1"/>
</dbReference>
<evidence type="ECO:0000256" key="5">
    <source>
        <dbReference type="ARBA" id="ARBA00022692"/>
    </source>
</evidence>
<feature type="transmembrane region" description="Helical" evidence="9">
    <location>
        <begin position="21"/>
        <end position="50"/>
    </location>
</feature>
<name>A0A7G9W5L2_ALKCA</name>
<evidence type="ECO:0000259" key="10">
    <source>
        <dbReference type="PROSITE" id="PS51105"/>
    </source>
</evidence>
<protein>
    <recommendedName>
        <fullName evidence="8">Permease IIC component</fullName>
    </recommendedName>
</protein>
<dbReference type="InterPro" id="IPR051088">
    <property type="entry name" value="PTS_Sugar-EIIC/EIIB"/>
</dbReference>
<feature type="transmembrane region" description="Helical" evidence="9">
    <location>
        <begin position="135"/>
        <end position="155"/>
    </location>
</feature>
<feature type="transmembrane region" description="Helical" evidence="9">
    <location>
        <begin position="338"/>
        <end position="367"/>
    </location>
</feature>
<keyword evidence="4 8" id="KW-0762">Sugar transport</keyword>
<proteinExistence type="predicted"/>
<evidence type="ECO:0000313" key="12">
    <source>
        <dbReference type="Proteomes" id="UP000516160"/>
    </source>
</evidence>
<dbReference type="GO" id="GO:0008982">
    <property type="term" value="F:protein-N(PI)-phosphohistidine-sugar phosphotransferase activity"/>
    <property type="evidence" value="ECO:0007669"/>
    <property type="project" value="UniProtKB-UniRule"/>
</dbReference>
<dbReference type="RefSeq" id="WP_213167636.1">
    <property type="nucleotide sequence ID" value="NZ_CP058559.1"/>
</dbReference>
<comment type="function">
    <text evidence="8">The phosphoenolpyruvate-dependent sugar phosphotransferase system (PTS), a major carbohydrate active -transport system, catalyzes the phosphorylation of incoming sugar substrates concomitant with their translocation across the cell membrane.</text>
</comment>
<dbReference type="EMBL" id="CP058559">
    <property type="protein sequence ID" value="QNO13974.1"/>
    <property type="molecule type" value="Genomic_DNA"/>
</dbReference>
<dbReference type="NCBIfam" id="TIGR00410">
    <property type="entry name" value="lacE"/>
    <property type="match status" value="1"/>
</dbReference>
<keyword evidence="7 8" id="KW-0472">Membrane</keyword>
<keyword evidence="3 8" id="KW-1003">Cell membrane</keyword>
<evidence type="ECO:0000256" key="3">
    <source>
        <dbReference type="ARBA" id="ARBA00022475"/>
    </source>
</evidence>
<keyword evidence="6 9" id="KW-1133">Transmembrane helix</keyword>
<keyword evidence="5 9" id="KW-0812">Transmembrane</keyword>
<feature type="transmembrane region" description="Helical" evidence="9">
    <location>
        <begin position="387"/>
        <end position="407"/>
    </location>
</feature>
<sequence length="442" mass="48218">MPEKYQKFIEPYISKLSQNKGLMAISNAFGTLIPVMMVGSIFSLLVNIQWEAYENFITTTGLKDVMRLPAIMSTEIIALIAVFFIGYRFAEVHGENGAIPGLLSLVSFLMITPLGEGLSRGGDMTRMMSFEWLGAKGLFVAIIIGLVTSKMYMFFIDKGLVIKMPEGVPPTISLSFAGLIPGFLITTFFLAISTVLNSTVGSIHHVVFTFIQTPLEHLGGSYPALLLGILVMAGLWLLGIHGTMVTLSLINPVWMSLDFQNLAAYTAGQPLPNIIGTKFMVNYVLIGGAGTTIGLGLWMAFKAKSKKLSKLGKMTLPTNMFNINEPLLYGTPIVMNPILALPFVITPLVSGTLAYFATTLGIVPRLIGVQVPLPTPTILSGFLQGSWKIAALQIVIIFISLAIYFPFFKKLDNQYIKEEQEEIQLNIESVTSLGSKEKPKAS</sequence>
<dbReference type="KEGG" id="acae:HYG86_03900"/>
<feature type="transmembrane region" description="Helical" evidence="9">
    <location>
        <begin position="280"/>
        <end position="301"/>
    </location>
</feature>
<dbReference type="PANTHER" id="PTHR33989:SF4">
    <property type="entry name" value="PTS SYSTEM N,N'-DIACETYLCHITOBIOSE-SPECIFIC EIIC COMPONENT"/>
    <property type="match status" value="1"/>
</dbReference>
<comment type="subcellular location">
    <subcellularLocation>
        <location evidence="1">Cell membrane</location>
        <topology evidence="1">Multi-pass membrane protein</topology>
    </subcellularLocation>
</comment>
<reference evidence="11 12" key="1">
    <citation type="submission" date="2020-07" db="EMBL/GenBank/DDBJ databases">
        <title>Alkalicella. sp. LB2 genome.</title>
        <authorList>
            <person name="Postec A."/>
            <person name="Quemeneur M."/>
        </authorList>
    </citation>
    <scope>NUCLEOTIDE SEQUENCE [LARGE SCALE GENOMIC DNA]</scope>
    <source>
        <strain evidence="11 12">LB2</strain>
    </source>
</reference>
<keyword evidence="2 8" id="KW-0813">Transport</keyword>
<evidence type="ECO:0000313" key="11">
    <source>
        <dbReference type="EMBL" id="QNO13974.1"/>
    </source>
</evidence>
<evidence type="ECO:0000256" key="4">
    <source>
        <dbReference type="ARBA" id="ARBA00022597"/>
    </source>
</evidence>
<dbReference type="PANTHER" id="PTHR33989">
    <property type="match status" value="1"/>
</dbReference>
<evidence type="ECO:0000256" key="2">
    <source>
        <dbReference type="ARBA" id="ARBA00022448"/>
    </source>
</evidence>
<gene>
    <name evidence="11" type="ORF">HYG86_03900</name>
</gene>
<feature type="transmembrane region" description="Helical" evidence="9">
    <location>
        <begin position="220"/>
        <end position="238"/>
    </location>
</feature>